<sequence length="37" mass="4238">MRILTEYSSRIARMIGNVPILKAIFPEKSECVQSDLQ</sequence>
<protein>
    <submittedName>
        <fullName evidence="1">Uncharacterized protein</fullName>
    </submittedName>
</protein>
<keyword evidence="2" id="KW-1185">Reference proteome</keyword>
<dbReference type="AlphaFoldDB" id="A0A0V0Z7X2"/>
<dbReference type="InParanoid" id="A0A0V0Z7X2"/>
<name>A0A0V0Z7X2_TRISP</name>
<reference evidence="1 2" key="1">
    <citation type="submission" date="2015-01" db="EMBL/GenBank/DDBJ databases">
        <title>Evolution of Trichinella species and genotypes.</title>
        <authorList>
            <person name="Korhonen P.K."/>
            <person name="Edoardo P."/>
            <person name="Giuseppe L.R."/>
            <person name="Gasser R.B."/>
        </authorList>
    </citation>
    <scope>NUCLEOTIDE SEQUENCE [LARGE SCALE GENOMIC DNA]</scope>
    <source>
        <strain evidence="1">ISS3</strain>
    </source>
</reference>
<proteinExistence type="predicted"/>
<dbReference type="EMBL" id="JYDH01002630">
    <property type="protein sequence ID" value="KRY08509.1"/>
    <property type="molecule type" value="Genomic_DNA"/>
</dbReference>
<evidence type="ECO:0000313" key="2">
    <source>
        <dbReference type="Proteomes" id="UP000054776"/>
    </source>
</evidence>
<dbReference type="Proteomes" id="UP000054776">
    <property type="component" value="Unassembled WGS sequence"/>
</dbReference>
<organism evidence="1 2">
    <name type="scientific">Trichinella spiralis</name>
    <name type="common">Trichina worm</name>
    <dbReference type="NCBI Taxonomy" id="6334"/>
    <lineage>
        <taxon>Eukaryota</taxon>
        <taxon>Metazoa</taxon>
        <taxon>Ecdysozoa</taxon>
        <taxon>Nematoda</taxon>
        <taxon>Enoplea</taxon>
        <taxon>Dorylaimia</taxon>
        <taxon>Trichinellida</taxon>
        <taxon>Trichinellidae</taxon>
        <taxon>Trichinella</taxon>
    </lineage>
</organism>
<comment type="caution">
    <text evidence="1">The sequence shown here is derived from an EMBL/GenBank/DDBJ whole genome shotgun (WGS) entry which is preliminary data.</text>
</comment>
<gene>
    <name evidence="1" type="ORF">T01_2975</name>
</gene>
<accession>A0A0V0Z7X2</accession>
<evidence type="ECO:0000313" key="1">
    <source>
        <dbReference type="EMBL" id="KRY08509.1"/>
    </source>
</evidence>